<keyword evidence="3" id="KW-1185">Reference proteome</keyword>
<protein>
    <submittedName>
        <fullName evidence="2">Aminoglycoside phosphotransferase family protein</fullName>
        <ecNumber evidence="2">2.7.1.-</ecNumber>
    </submittedName>
</protein>
<comment type="caution">
    <text evidence="2">The sequence shown here is derived from an EMBL/GenBank/DDBJ whole genome shotgun (WGS) entry which is preliminary data.</text>
</comment>
<reference evidence="2 3" key="1">
    <citation type="submission" date="2024-10" db="EMBL/GenBank/DDBJ databases">
        <title>The Natural Products Discovery Center: Release of the First 8490 Sequenced Strains for Exploring Actinobacteria Biosynthetic Diversity.</title>
        <authorList>
            <person name="Kalkreuter E."/>
            <person name="Kautsar S.A."/>
            <person name="Yang D."/>
            <person name="Bader C.D."/>
            <person name="Teijaro C.N."/>
            <person name="Fluegel L."/>
            <person name="Davis C.M."/>
            <person name="Simpson J.R."/>
            <person name="Lauterbach L."/>
            <person name="Steele A.D."/>
            <person name="Gui C."/>
            <person name="Meng S."/>
            <person name="Li G."/>
            <person name="Viehrig K."/>
            <person name="Ye F."/>
            <person name="Su P."/>
            <person name="Kiefer A.F."/>
            <person name="Nichols A."/>
            <person name="Cepeda A.J."/>
            <person name="Yan W."/>
            <person name="Fan B."/>
            <person name="Jiang Y."/>
            <person name="Adhikari A."/>
            <person name="Zheng C.-J."/>
            <person name="Schuster L."/>
            <person name="Cowan T.M."/>
            <person name="Smanski M.J."/>
            <person name="Chevrette M.G."/>
            <person name="De Carvalho L.P.S."/>
            <person name="Shen B."/>
        </authorList>
    </citation>
    <scope>NUCLEOTIDE SEQUENCE [LARGE SCALE GENOMIC DNA]</scope>
    <source>
        <strain evidence="2 3">NPDC001281</strain>
    </source>
</reference>
<evidence type="ECO:0000313" key="2">
    <source>
        <dbReference type="EMBL" id="MFF4777715.1"/>
    </source>
</evidence>
<sequence length="287" mass="30993">MVLDHVPEELLAVAAAALPGQNFRGAALASGGSHHVVLLPGVAVVRIARNSTAVAALPRRTELLRRLAVAELPFAVPVPLSEVIRAEGHTAVALSWLDGQPCPQGGGGEPKELARLLHALREVDCRDLHGLLGEPHEYAGGERWAEIMEQDVVPRLPRAWQPEARRRVHAALDLPAVAASLVHGDLAGANLHWSEDGRLLGVLDWDLAQPFDPAVDVACLAWHGWDKVAAAVGRRTLHRAWTWYLTFGLEQVSFALLNGEPDHVVAQWCATAAAWLDRTAHLESPLA</sequence>
<dbReference type="InterPro" id="IPR011009">
    <property type="entry name" value="Kinase-like_dom_sf"/>
</dbReference>
<dbReference type="Gene3D" id="3.90.1200.10">
    <property type="match status" value="1"/>
</dbReference>
<dbReference type="InterPro" id="IPR002575">
    <property type="entry name" value="Aminoglycoside_PTrfase"/>
</dbReference>
<dbReference type="SUPFAM" id="SSF56112">
    <property type="entry name" value="Protein kinase-like (PK-like)"/>
    <property type="match status" value="1"/>
</dbReference>
<evidence type="ECO:0000313" key="3">
    <source>
        <dbReference type="Proteomes" id="UP001602119"/>
    </source>
</evidence>
<dbReference type="Pfam" id="PF01636">
    <property type="entry name" value="APH"/>
    <property type="match status" value="1"/>
</dbReference>
<dbReference type="Proteomes" id="UP001602119">
    <property type="component" value="Unassembled WGS sequence"/>
</dbReference>
<proteinExistence type="predicted"/>
<organism evidence="2 3">
    <name type="scientific">Microtetraspora fusca</name>
    <dbReference type="NCBI Taxonomy" id="1997"/>
    <lineage>
        <taxon>Bacteria</taxon>
        <taxon>Bacillati</taxon>
        <taxon>Actinomycetota</taxon>
        <taxon>Actinomycetes</taxon>
        <taxon>Streptosporangiales</taxon>
        <taxon>Streptosporangiaceae</taxon>
        <taxon>Microtetraspora</taxon>
    </lineage>
</organism>
<dbReference type="GO" id="GO:0016740">
    <property type="term" value="F:transferase activity"/>
    <property type="evidence" value="ECO:0007669"/>
    <property type="project" value="UniProtKB-KW"/>
</dbReference>
<evidence type="ECO:0000259" key="1">
    <source>
        <dbReference type="Pfam" id="PF01636"/>
    </source>
</evidence>
<dbReference type="EC" id="2.7.1.-" evidence="2"/>
<accession>A0ABW6VEQ4</accession>
<keyword evidence="2" id="KW-0808">Transferase</keyword>
<dbReference type="RefSeq" id="WP_387346224.1">
    <property type="nucleotide sequence ID" value="NZ_JBIAXI010000025.1"/>
</dbReference>
<dbReference type="EMBL" id="JBIAXI010000025">
    <property type="protein sequence ID" value="MFF4777715.1"/>
    <property type="molecule type" value="Genomic_DNA"/>
</dbReference>
<name>A0ABW6VEQ4_MICFU</name>
<feature type="domain" description="Aminoglycoside phosphotransferase" evidence="1">
    <location>
        <begin position="28"/>
        <end position="242"/>
    </location>
</feature>
<gene>
    <name evidence="2" type="ORF">ACFY05_33290</name>
</gene>